<dbReference type="Proteomes" id="UP001175228">
    <property type="component" value="Unassembled WGS sequence"/>
</dbReference>
<evidence type="ECO:0000313" key="3">
    <source>
        <dbReference type="Proteomes" id="UP001175228"/>
    </source>
</evidence>
<gene>
    <name evidence="2" type="ORF">EDD18DRAFT_1359615</name>
</gene>
<evidence type="ECO:0000313" key="2">
    <source>
        <dbReference type="EMBL" id="KAK0488360.1"/>
    </source>
</evidence>
<protein>
    <submittedName>
        <fullName evidence="2">Uncharacterized protein</fullName>
    </submittedName>
</protein>
<sequence length="504" mass="55277">MTKTAKLSSDAYYALGRAFAKEPVLWNFSQFPHLSTIDLVEKVTYAREAVSPIPREFQVFVATLSYNVGSIPDGYCLPKWKEWAMTPGRAKKLVDTHGESIRIPYREMTPDPQESDDVPEESSGLTPPLKRRKSSKTSQEPKATVTIVSKPKMLTGGKRRSRGRVQPEDPVDDLAGRTSPPPVVLSEDIITKTIDDREITPVTTENLLQCTSTDLTLVGVLQVPPPVRHLGCIICASKQISCKHDNKFHTCPGCVKSGYCSCSLDADALRDVKDHVFKEIYSCTPLIQLHEQSFEVANNLITGLTLMLQQAHKSRSAAFANIMNALAHIEENHNTEAAMEVGRKFPVARRLYIEMGLLAGNNYEQEIENAIQSKAESSKAFTEAPSFSPVDSVEEPAPLSPAVDNKSLFFDSPKTGKVFELVPDSDDVIVVLDSPDKLENILHSGPFTSSVFIHAREAPPLVGWLVDPGPDKLKGTAYSNSEKGCDPPCSKFPSFVLPGGGRGI</sequence>
<name>A0AA39PQV2_9AGAR</name>
<dbReference type="EMBL" id="JAUEPU010000039">
    <property type="protein sequence ID" value="KAK0488360.1"/>
    <property type="molecule type" value="Genomic_DNA"/>
</dbReference>
<proteinExistence type="predicted"/>
<feature type="region of interest" description="Disordered" evidence="1">
    <location>
        <begin position="101"/>
        <end position="182"/>
    </location>
</feature>
<accession>A0AA39PQV2</accession>
<keyword evidence="3" id="KW-1185">Reference proteome</keyword>
<evidence type="ECO:0000256" key="1">
    <source>
        <dbReference type="SAM" id="MobiDB-lite"/>
    </source>
</evidence>
<reference evidence="2" key="1">
    <citation type="submission" date="2023-06" db="EMBL/GenBank/DDBJ databases">
        <authorList>
            <consortium name="Lawrence Berkeley National Laboratory"/>
            <person name="Ahrendt S."/>
            <person name="Sahu N."/>
            <person name="Indic B."/>
            <person name="Wong-Bajracharya J."/>
            <person name="Merenyi Z."/>
            <person name="Ke H.-M."/>
            <person name="Monk M."/>
            <person name="Kocsube S."/>
            <person name="Drula E."/>
            <person name="Lipzen A."/>
            <person name="Balint B."/>
            <person name="Henrissat B."/>
            <person name="Andreopoulos B."/>
            <person name="Martin F.M."/>
            <person name="Harder C.B."/>
            <person name="Rigling D."/>
            <person name="Ford K.L."/>
            <person name="Foster G.D."/>
            <person name="Pangilinan J."/>
            <person name="Papanicolaou A."/>
            <person name="Barry K."/>
            <person name="LaButti K."/>
            <person name="Viragh M."/>
            <person name="Koriabine M."/>
            <person name="Yan M."/>
            <person name="Riley R."/>
            <person name="Champramary S."/>
            <person name="Plett K.L."/>
            <person name="Tsai I.J."/>
            <person name="Slot J."/>
            <person name="Sipos G."/>
            <person name="Plett J."/>
            <person name="Nagy L.G."/>
            <person name="Grigoriev I.V."/>
        </authorList>
    </citation>
    <scope>NUCLEOTIDE SEQUENCE</scope>
    <source>
        <strain evidence="2">HWK02</strain>
    </source>
</reference>
<organism evidence="2 3">
    <name type="scientific">Armillaria luteobubalina</name>
    <dbReference type="NCBI Taxonomy" id="153913"/>
    <lineage>
        <taxon>Eukaryota</taxon>
        <taxon>Fungi</taxon>
        <taxon>Dikarya</taxon>
        <taxon>Basidiomycota</taxon>
        <taxon>Agaricomycotina</taxon>
        <taxon>Agaricomycetes</taxon>
        <taxon>Agaricomycetidae</taxon>
        <taxon>Agaricales</taxon>
        <taxon>Marasmiineae</taxon>
        <taxon>Physalacriaceae</taxon>
        <taxon>Armillaria</taxon>
    </lineage>
</organism>
<dbReference type="AlphaFoldDB" id="A0AA39PQV2"/>
<comment type="caution">
    <text evidence="2">The sequence shown here is derived from an EMBL/GenBank/DDBJ whole genome shotgun (WGS) entry which is preliminary data.</text>
</comment>